<dbReference type="InterPro" id="IPR022385">
    <property type="entry name" value="Rhs_assc_core"/>
</dbReference>
<dbReference type="NCBIfam" id="TIGR03696">
    <property type="entry name" value="Rhs_assc_core"/>
    <property type="match status" value="1"/>
</dbReference>
<dbReference type="EMBL" id="JAGSMN010000411">
    <property type="protein sequence ID" value="MBR7674919.1"/>
    <property type="molecule type" value="Genomic_DNA"/>
</dbReference>
<dbReference type="GO" id="GO:0004540">
    <property type="term" value="F:RNA nuclease activity"/>
    <property type="evidence" value="ECO:0007669"/>
    <property type="project" value="InterPro"/>
</dbReference>
<proteinExistence type="predicted"/>
<evidence type="ECO:0000313" key="2">
    <source>
        <dbReference type="Proteomes" id="UP000675554"/>
    </source>
</evidence>
<organism evidence="1 2">
    <name type="scientific">Streptomyces daliensis</name>
    <dbReference type="NCBI Taxonomy" id="299421"/>
    <lineage>
        <taxon>Bacteria</taxon>
        <taxon>Bacillati</taxon>
        <taxon>Actinomycetota</taxon>
        <taxon>Actinomycetes</taxon>
        <taxon>Kitasatosporales</taxon>
        <taxon>Streptomycetaceae</taxon>
        <taxon>Streptomyces</taxon>
    </lineage>
</organism>
<sequence>MGIGPLKLPFPQLRPYPRLVKCPDPETGLHYNYFRHYDPETARYLSPDPLGLEAAPNPVTYVANPHAQTDFFGLAPEYPDDLPELFVDDAKFGKKWGKHAQDYGLDPSDANARMWYRDRINEIHRAPDEIRKGDYHPNGGGGPDHWFYVKDGDQIILRPDGTFVSLFPPDRPTGWFKNAVQVFLRDGGAE</sequence>
<dbReference type="AlphaFoldDB" id="A0A8T4IS62"/>
<protein>
    <submittedName>
        <fullName evidence="1">RHS repeat-associated core domain-containing protein</fullName>
    </submittedName>
</protein>
<dbReference type="Proteomes" id="UP000675554">
    <property type="component" value="Unassembled WGS sequence"/>
</dbReference>
<dbReference type="InterPro" id="IPR037178">
    <property type="entry name" value="ColicinD_C_sf"/>
</dbReference>
<name>A0A8T4IS62_9ACTN</name>
<reference evidence="1" key="1">
    <citation type="submission" date="2021-04" db="EMBL/GenBank/DDBJ databases">
        <title>Sequencing of actinobacteria type strains.</title>
        <authorList>
            <person name="Nguyen G.-S."/>
            <person name="Wentzel A."/>
        </authorList>
    </citation>
    <scope>NUCLEOTIDE SEQUENCE</scope>
    <source>
        <strain evidence="1">DSM 42095</strain>
    </source>
</reference>
<gene>
    <name evidence="1" type="ORF">KDA82_18215</name>
</gene>
<accession>A0A8T4IS62</accession>
<evidence type="ECO:0000313" key="1">
    <source>
        <dbReference type="EMBL" id="MBR7674919.1"/>
    </source>
</evidence>
<keyword evidence="2" id="KW-1185">Reference proteome</keyword>
<comment type="caution">
    <text evidence="1">The sequence shown here is derived from an EMBL/GenBank/DDBJ whole genome shotgun (WGS) entry which is preliminary data.</text>
</comment>
<dbReference type="Gene3D" id="3.10.450.200">
    <property type="match status" value="1"/>
</dbReference>
<dbReference type="Gene3D" id="2.180.10.10">
    <property type="entry name" value="RHS repeat-associated core"/>
    <property type="match status" value="1"/>
</dbReference>